<dbReference type="RefSeq" id="WP_145636668.1">
    <property type="nucleotide sequence ID" value="NZ_VIWP01000003.1"/>
</dbReference>
<dbReference type="InterPro" id="IPR001261">
    <property type="entry name" value="ArgE/DapE_CS"/>
</dbReference>
<dbReference type="Pfam" id="PF01546">
    <property type="entry name" value="Peptidase_M20"/>
    <property type="match status" value="1"/>
</dbReference>
<dbReference type="GO" id="GO:0004180">
    <property type="term" value="F:carboxypeptidase activity"/>
    <property type="evidence" value="ECO:0007669"/>
    <property type="project" value="UniProtKB-KW"/>
</dbReference>
<dbReference type="PROSITE" id="PS00758">
    <property type="entry name" value="ARGE_DAPE_CPG2_1"/>
    <property type="match status" value="1"/>
</dbReference>
<comment type="cofactor">
    <cofactor evidence="1">
        <name>Zn(2+)</name>
        <dbReference type="ChEBI" id="CHEBI:29105"/>
    </cofactor>
</comment>
<dbReference type="SUPFAM" id="SSF55031">
    <property type="entry name" value="Bacterial exopeptidase dimerisation domain"/>
    <property type="match status" value="1"/>
</dbReference>
<dbReference type="EMBL" id="VIWP01000003">
    <property type="protein sequence ID" value="TWF54443.1"/>
    <property type="molecule type" value="Genomic_DNA"/>
</dbReference>
<dbReference type="InterPro" id="IPR050072">
    <property type="entry name" value="Peptidase_M20A"/>
</dbReference>
<evidence type="ECO:0000313" key="8">
    <source>
        <dbReference type="Proteomes" id="UP000320653"/>
    </source>
</evidence>
<sequence>MTPSNSASSAQAISLDDINEEALLEELLRWVEIETPSRNVRAINSLVDRVEELAREAGMEVERRPDTLGFGDILTVRSPRPAGSNEKTVLVLAHLDTVHAIGVINDQLKLRREGDRYYGPGIYDMKSGALMALEAMKLAVAKGSRMPIDLVFVPDEEVGSPSSRAFMEECAKNAGYTLVVEPARDGGKIVTSRKGVAMYDAVVRGRAAHAGARPQDGRSAIRDAARLVLELEALNDTERGVTVTVGTIQGGTGRNTVPAECRLQIDVRVPDDVIAREITGKIEAMTPVDPDITFEITGRMNRPPFAQSEAGMRLFDKAAEIASGLGIALEGMSTGGGSDGNFTAAMGVPTLDGLGADGANPHTFNEHILVSSLKPRTALLANLMATLEAD</sequence>
<keyword evidence="4" id="KW-0862">Zinc</keyword>
<organism evidence="7 8">
    <name type="scientific">Neorhizobium alkalisoli</name>
    <dbReference type="NCBI Taxonomy" id="528178"/>
    <lineage>
        <taxon>Bacteria</taxon>
        <taxon>Pseudomonadati</taxon>
        <taxon>Pseudomonadota</taxon>
        <taxon>Alphaproteobacteria</taxon>
        <taxon>Hyphomicrobiales</taxon>
        <taxon>Rhizobiaceae</taxon>
        <taxon>Rhizobium/Agrobacterium group</taxon>
        <taxon>Neorhizobium</taxon>
    </lineage>
</organism>
<keyword evidence="8" id="KW-1185">Reference proteome</keyword>
<keyword evidence="7" id="KW-0121">Carboxypeptidase</keyword>
<dbReference type="GO" id="GO:0046872">
    <property type="term" value="F:metal ion binding"/>
    <property type="evidence" value="ECO:0007669"/>
    <property type="project" value="UniProtKB-KW"/>
</dbReference>
<evidence type="ECO:0000313" key="7">
    <source>
        <dbReference type="EMBL" id="TWF54443.1"/>
    </source>
</evidence>
<dbReference type="InterPro" id="IPR011650">
    <property type="entry name" value="Peptidase_M20_dimer"/>
</dbReference>
<evidence type="ECO:0000256" key="4">
    <source>
        <dbReference type="ARBA" id="ARBA00022833"/>
    </source>
</evidence>
<dbReference type="OrthoDB" id="9776600at2"/>
<dbReference type="SUPFAM" id="SSF53187">
    <property type="entry name" value="Zn-dependent exopeptidases"/>
    <property type="match status" value="1"/>
</dbReference>
<dbReference type="InterPro" id="IPR017150">
    <property type="entry name" value="Pept_M20_glutamate_carboxypep"/>
</dbReference>
<dbReference type="CDD" id="cd03885">
    <property type="entry name" value="M20_CPDG2"/>
    <property type="match status" value="1"/>
</dbReference>
<evidence type="ECO:0000256" key="2">
    <source>
        <dbReference type="ARBA" id="ARBA00022723"/>
    </source>
</evidence>
<evidence type="ECO:0000259" key="6">
    <source>
        <dbReference type="Pfam" id="PF07687"/>
    </source>
</evidence>
<keyword evidence="2" id="KW-0479">Metal-binding</keyword>
<reference evidence="7 8" key="1">
    <citation type="submission" date="2019-06" db="EMBL/GenBank/DDBJ databases">
        <title>Sorghum-associated microbial communities from plants grown in Nebraska, USA.</title>
        <authorList>
            <person name="Schachtman D."/>
        </authorList>
    </citation>
    <scope>NUCLEOTIDE SEQUENCE [LARGE SCALE GENOMIC DNA]</scope>
    <source>
        <strain evidence="7 8">1225</strain>
    </source>
</reference>
<dbReference type="Gene3D" id="3.30.70.360">
    <property type="match status" value="1"/>
</dbReference>
<dbReference type="PIRSF" id="PIRSF037238">
    <property type="entry name" value="Carboxypeptidase_G2"/>
    <property type="match status" value="1"/>
</dbReference>
<dbReference type="AlphaFoldDB" id="A0A561QVQ1"/>
<gene>
    <name evidence="7" type="ORF">FHW37_103309</name>
</gene>
<feature type="active site" evidence="5">
    <location>
        <position position="96"/>
    </location>
</feature>
<feature type="active site" description="Proton acceptor" evidence="5">
    <location>
        <position position="156"/>
    </location>
</feature>
<dbReference type="InterPro" id="IPR036264">
    <property type="entry name" value="Bact_exopeptidase_dim_dom"/>
</dbReference>
<proteinExistence type="predicted"/>
<evidence type="ECO:0000256" key="3">
    <source>
        <dbReference type="ARBA" id="ARBA00022801"/>
    </source>
</evidence>
<dbReference type="Pfam" id="PF07687">
    <property type="entry name" value="M20_dimer"/>
    <property type="match status" value="1"/>
</dbReference>
<comment type="caution">
    <text evidence="7">The sequence shown here is derived from an EMBL/GenBank/DDBJ whole genome shotgun (WGS) entry which is preliminary data.</text>
</comment>
<feature type="domain" description="Peptidase M20 dimerisation" evidence="6">
    <location>
        <begin position="192"/>
        <end position="284"/>
    </location>
</feature>
<accession>A0A561QVQ1</accession>
<evidence type="ECO:0000256" key="1">
    <source>
        <dbReference type="ARBA" id="ARBA00001947"/>
    </source>
</evidence>
<evidence type="ECO:0000256" key="5">
    <source>
        <dbReference type="PIRSR" id="PIRSR037238-1"/>
    </source>
</evidence>
<dbReference type="PANTHER" id="PTHR43808:SF9">
    <property type="entry name" value="BLL0789 PROTEIN"/>
    <property type="match status" value="1"/>
</dbReference>
<name>A0A561QVQ1_9HYPH</name>
<dbReference type="Proteomes" id="UP000320653">
    <property type="component" value="Unassembled WGS sequence"/>
</dbReference>
<keyword evidence="3" id="KW-0378">Hydrolase</keyword>
<dbReference type="Gene3D" id="3.40.630.10">
    <property type="entry name" value="Zn peptidases"/>
    <property type="match status" value="1"/>
</dbReference>
<dbReference type="InterPro" id="IPR002933">
    <property type="entry name" value="Peptidase_M20"/>
</dbReference>
<protein>
    <submittedName>
        <fullName evidence="7">Glutamate carboxypeptidase</fullName>
    </submittedName>
</protein>
<keyword evidence="7" id="KW-0645">Protease</keyword>
<dbReference type="PANTHER" id="PTHR43808">
    <property type="entry name" value="ACETYLORNITHINE DEACETYLASE"/>
    <property type="match status" value="1"/>
</dbReference>